<dbReference type="PANTHER" id="PTHR33627">
    <property type="entry name" value="TRANSPOSASE"/>
    <property type="match status" value="1"/>
</dbReference>
<organism evidence="2 3">
    <name type="scientific">Pseudonocardia hydrocarbonoxydans</name>
    <dbReference type="NCBI Taxonomy" id="76726"/>
    <lineage>
        <taxon>Bacteria</taxon>
        <taxon>Bacillati</taxon>
        <taxon>Actinomycetota</taxon>
        <taxon>Actinomycetes</taxon>
        <taxon>Pseudonocardiales</taxon>
        <taxon>Pseudonocardiaceae</taxon>
        <taxon>Pseudonocardia</taxon>
    </lineage>
</organism>
<dbReference type="InterPro" id="IPR039365">
    <property type="entry name" value="IS701-like"/>
</dbReference>
<evidence type="ECO:0000313" key="3">
    <source>
        <dbReference type="Proteomes" id="UP000320338"/>
    </source>
</evidence>
<protein>
    <submittedName>
        <fullName evidence="2">Transposase</fullName>
    </submittedName>
</protein>
<gene>
    <name evidence="2" type="ORF">PHY01_21800</name>
</gene>
<proteinExistence type="predicted"/>
<comment type="caution">
    <text evidence="2">The sequence shown here is derived from an EMBL/GenBank/DDBJ whole genome shotgun (WGS) entry which is preliminary data.</text>
</comment>
<dbReference type="PANTHER" id="PTHR33627:SF1">
    <property type="entry name" value="TRANSPOSASE"/>
    <property type="match status" value="1"/>
</dbReference>
<accession>A0A4Y3WLS5</accession>
<feature type="domain" description="Transposase IS701-like DDE" evidence="1">
    <location>
        <begin position="26"/>
        <end position="244"/>
    </location>
</feature>
<evidence type="ECO:0000259" key="1">
    <source>
        <dbReference type="Pfam" id="PF13546"/>
    </source>
</evidence>
<reference evidence="2 3" key="1">
    <citation type="submission" date="2019-06" db="EMBL/GenBank/DDBJ databases">
        <title>Whole genome shotgun sequence of Pseudonocardia hydrocarbonoxydans NBRC 14498.</title>
        <authorList>
            <person name="Hosoyama A."/>
            <person name="Uohara A."/>
            <person name="Ohji S."/>
            <person name="Ichikawa N."/>
        </authorList>
    </citation>
    <scope>NUCLEOTIDE SEQUENCE [LARGE SCALE GENOMIC DNA]</scope>
    <source>
        <strain evidence="2 3">NBRC 14498</strain>
    </source>
</reference>
<name>A0A4Y3WLS5_9PSEU</name>
<dbReference type="AlphaFoldDB" id="A0A4Y3WLS5"/>
<dbReference type="Pfam" id="PF13546">
    <property type="entry name" value="DDE_5"/>
    <property type="match status" value="1"/>
</dbReference>
<dbReference type="SUPFAM" id="SSF53098">
    <property type="entry name" value="Ribonuclease H-like"/>
    <property type="match status" value="1"/>
</dbReference>
<evidence type="ECO:0000313" key="2">
    <source>
        <dbReference type="EMBL" id="GEC19897.1"/>
    </source>
</evidence>
<dbReference type="NCBIfam" id="NF033540">
    <property type="entry name" value="transpos_IS701"/>
    <property type="match status" value="1"/>
</dbReference>
<keyword evidence="3" id="KW-1185">Reference proteome</keyword>
<sequence length="437" mass="48872">MAVGHSVEPGRWQAETDRLLDQMAGRFARVETRRRAGKFLLGLLADLPRKNCWTIAEHAGDLDPHGMQHLLGRARWDTDGVRDDLRDYVTGQLADSDAVLVVDETGDLKKGTCTVGVQRQYTGTAGRIENAQVAVYLTYAAARGHAMIDRELYLPRSWTTDPDRCDRAGVPDDIEFATKPALATGMLTRALRAGVAARWVAADEVYGADPALRTELELQQIGYVLAIGCDRRVPTGAGLLRADALTAGLPRHAWQRVSAGAGAKGQRFYDWALVTLTPPADAPDTACWWLLVRRHRDTGELAFYRCYSPHPVPLRELVRVAGRRWTVEESFQAAKGLAGLDEHQVRRWTSWQRWTLLAMLAHALLAVIAANEHADRPAVLGLIALTCNEIRRLLTVLVIDPARTLACPHAWSHWRRRHQHRARTSHYRRQQTTLRPS</sequence>
<dbReference type="InterPro" id="IPR012337">
    <property type="entry name" value="RNaseH-like_sf"/>
</dbReference>
<dbReference type="Proteomes" id="UP000320338">
    <property type="component" value="Unassembled WGS sequence"/>
</dbReference>
<dbReference type="EMBL" id="BJNG01000016">
    <property type="protein sequence ID" value="GEC19897.1"/>
    <property type="molecule type" value="Genomic_DNA"/>
</dbReference>
<dbReference type="InterPro" id="IPR038721">
    <property type="entry name" value="IS701-like_DDE_dom"/>
</dbReference>